<keyword evidence="4" id="KW-1185">Reference proteome</keyword>
<dbReference type="InterPro" id="IPR050879">
    <property type="entry name" value="Acyltransferase_3"/>
</dbReference>
<dbReference type="InterPro" id="IPR002656">
    <property type="entry name" value="Acyl_transf_3_dom"/>
</dbReference>
<organism evidence="3 4">
    <name type="scientific">Microvirga terrestris</name>
    <dbReference type="NCBI Taxonomy" id="2791024"/>
    <lineage>
        <taxon>Bacteria</taxon>
        <taxon>Pseudomonadati</taxon>
        <taxon>Pseudomonadota</taxon>
        <taxon>Alphaproteobacteria</taxon>
        <taxon>Hyphomicrobiales</taxon>
        <taxon>Methylobacteriaceae</taxon>
        <taxon>Microvirga</taxon>
    </lineage>
</organism>
<feature type="transmembrane region" description="Helical" evidence="1">
    <location>
        <begin position="46"/>
        <end position="65"/>
    </location>
</feature>
<evidence type="ECO:0000313" key="4">
    <source>
        <dbReference type="Proteomes" id="UP000611708"/>
    </source>
</evidence>
<keyword evidence="1" id="KW-0812">Transmembrane</keyword>
<feature type="transmembrane region" description="Helical" evidence="1">
    <location>
        <begin position="16"/>
        <end position="34"/>
    </location>
</feature>
<dbReference type="Pfam" id="PF01757">
    <property type="entry name" value="Acyl_transf_3"/>
    <property type="match status" value="1"/>
</dbReference>
<dbReference type="PANTHER" id="PTHR23028:SF53">
    <property type="entry name" value="ACYL_TRANSF_3 DOMAIN-CONTAINING PROTEIN"/>
    <property type="match status" value="1"/>
</dbReference>
<feature type="domain" description="Acyltransferase 3" evidence="2">
    <location>
        <begin position="16"/>
        <end position="350"/>
    </location>
</feature>
<feature type="transmembrane region" description="Helical" evidence="1">
    <location>
        <begin position="237"/>
        <end position="254"/>
    </location>
</feature>
<feature type="transmembrane region" description="Helical" evidence="1">
    <location>
        <begin position="307"/>
        <end position="325"/>
    </location>
</feature>
<feature type="transmembrane region" description="Helical" evidence="1">
    <location>
        <begin position="140"/>
        <end position="159"/>
    </location>
</feature>
<reference evidence="3 4" key="1">
    <citation type="submission" date="2020-11" db="EMBL/GenBank/DDBJ databases">
        <authorList>
            <person name="Kim M.K."/>
        </authorList>
    </citation>
    <scope>NUCLEOTIDE SEQUENCE [LARGE SCALE GENOMIC DNA]</scope>
    <source>
        <strain evidence="3 4">BT290</strain>
    </source>
</reference>
<name>A0ABS0HPH0_9HYPH</name>
<feature type="transmembrane region" description="Helical" evidence="1">
    <location>
        <begin position="203"/>
        <end position="225"/>
    </location>
</feature>
<dbReference type="RefSeq" id="WP_196262759.1">
    <property type="nucleotide sequence ID" value="NZ_JADQDN010000002.1"/>
</dbReference>
<keyword evidence="1" id="KW-1133">Transmembrane helix</keyword>
<evidence type="ECO:0000259" key="2">
    <source>
        <dbReference type="Pfam" id="PF01757"/>
    </source>
</evidence>
<protein>
    <submittedName>
        <fullName evidence="3">Acyltransferase</fullName>
    </submittedName>
</protein>
<dbReference type="PANTHER" id="PTHR23028">
    <property type="entry name" value="ACETYLTRANSFERASE"/>
    <property type="match status" value="1"/>
</dbReference>
<feature type="transmembrane region" description="Helical" evidence="1">
    <location>
        <begin position="171"/>
        <end position="191"/>
    </location>
</feature>
<evidence type="ECO:0000256" key="1">
    <source>
        <dbReference type="SAM" id="Phobius"/>
    </source>
</evidence>
<dbReference type="EMBL" id="JADQDN010000002">
    <property type="protein sequence ID" value="MBF9195366.1"/>
    <property type="molecule type" value="Genomic_DNA"/>
</dbReference>
<keyword evidence="3" id="KW-0808">Transferase</keyword>
<gene>
    <name evidence="3" type="ORF">I2H36_04915</name>
</gene>
<dbReference type="Proteomes" id="UP000611708">
    <property type="component" value="Unassembled WGS sequence"/>
</dbReference>
<feature type="transmembrane region" description="Helical" evidence="1">
    <location>
        <begin position="274"/>
        <end position="295"/>
    </location>
</feature>
<comment type="caution">
    <text evidence="3">The sequence shown here is derived from an EMBL/GenBank/DDBJ whole genome shotgun (WGS) entry which is preliminary data.</text>
</comment>
<evidence type="ECO:0000313" key="3">
    <source>
        <dbReference type="EMBL" id="MBF9195366.1"/>
    </source>
</evidence>
<feature type="transmembrane region" description="Helical" evidence="1">
    <location>
        <begin position="337"/>
        <end position="357"/>
    </location>
</feature>
<dbReference type="GO" id="GO:0016746">
    <property type="term" value="F:acyltransferase activity"/>
    <property type="evidence" value="ECO:0007669"/>
    <property type="project" value="UniProtKB-KW"/>
</dbReference>
<sequence>MPGKAVQVEDLKPLTSLRFVAAIMIVLLHCLNYFKWGWLVYVPGTAVHGVSFFFVLSGFILSHVYSSRPDISYGRFIWTRFARLWPIHVAAIIFLVLTVPPGSVTFDGPGMFDKWIVLGFNLLLTHSLFPFPAYSFSWNAVSWSISTELFFYLCFPFLLKNIVSSWHWKLVVSLLPLASLALLANVVELPLGSATVETPSTYMLIYTNPLFRGFEFCLGLASWVCWKRLSVISVSRAIATIIEVAAIVLAVFWLKTGFSTYGMATLPPTTIVGQWFSVAGSSWVFAVVIIVLATGRGWIGFLLSLRPFVWLGEISFAIYMLHQILQKIFVTSLLDWHYEWVFFPLLILLSAAAHHGIELPCRKLLLSIRFSSLMGISKRASAAP</sequence>
<keyword evidence="1" id="KW-0472">Membrane</keyword>
<accession>A0ABS0HPH0</accession>
<feature type="transmembrane region" description="Helical" evidence="1">
    <location>
        <begin position="115"/>
        <end position="134"/>
    </location>
</feature>
<proteinExistence type="predicted"/>
<keyword evidence="3" id="KW-0012">Acyltransferase</keyword>
<feature type="transmembrane region" description="Helical" evidence="1">
    <location>
        <begin position="85"/>
        <end position="103"/>
    </location>
</feature>